<comment type="caution">
    <text evidence="3">The sequence shown here is derived from an EMBL/GenBank/DDBJ whole genome shotgun (WGS) entry which is preliminary data.</text>
</comment>
<dbReference type="InterPro" id="IPR005079">
    <property type="entry name" value="Peptidase_C45_hydrolase"/>
</dbReference>
<reference evidence="3 4" key="2">
    <citation type="submission" date="2019-01" db="EMBL/GenBank/DDBJ databases">
        <title>Motilimonas pumilus sp. nov., isolated from the gut of sea cucumber (Apostichopus japonicus).</title>
        <authorList>
            <person name="Wang F.-Q."/>
            <person name="Ren L.-H."/>
            <person name="Lin Y.-W."/>
            <person name="Sun G.-H."/>
            <person name="Du Z.-J."/>
            <person name="Zhao J.-X."/>
            <person name="Liu X.-J."/>
            <person name="Liu L.-J."/>
        </authorList>
    </citation>
    <scope>NUCLEOTIDE SEQUENCE [LARGE SCALE GENOMIC DNA]</scope>
    <source>
        <strain evidence="3 4">PLHSC7-2</strain>
    </source>
</reference>
<protein>
    <recommendedName>
        <fullName evidence="2">Peptidase C45 hydrolase domain-containing protein</fullName>
    </recommendedName>
</protein>
<dbReference type="OrthoDB" id="5844881at2"/>
<feature type="chain" id="PRO_5019372063" description="Peptidase C45 hydrolase domain-containing protein" evidence="1">
    <location>
        <begin position="21"/>
        <end position="378"/>
    </location>
</feature>
<feature type="domain" description="Peptidase C45 hydrolase" evidence="2">
    <location>
        <begin position="227"/>
        <end position="294"/>
    </location>
</feature>
<dbReference type="AlphaFoldDB" id="A0A418YIQ4"/>
<dbReference type="Proteomes" id="UP000283255">
    <property type="component" value="Unassembled WGS sequence"/>
</dbReference>
<organism evidence="3 4">
    <name type="scientific">Motilimonas pumila</name>
    <dbReference type="NCBI Taxonomy" id="2303987"/>
    <lineage>
        <taxon>Bacteria</taxon>
        <taxon>Pseudomonadati</taxon>
        <taxon>Pseudomonadota</taxon>
        <taxon>Gammaproteobacteria</taxon>
        <taxon>Alteromonadales</taxon>
        <taxon>Alteromonadales genera incertae sedis</taxon>
        <taxon>Motilimonas</taxon>
    </lineage>
</organism>
<evidence type="ECO:0000313" key="3">
    <source>
        <dbReference type="EMBL" id="RJG50492.1"/>
    </source>
</evidence>
<gene>
    <name evidence="3" type="ORF">D1Z90_03155</name>
</gene>
<proteinExistence type="predicted"/>
<evidence type="ECO:0000259" key="2">
    <source>
        <dbReference type="Pfam" id="PF03417"/>
    </source>
</evidence>
<dbReference type="Pfam" id="PF03417">
    <property type="entry name" value="AAT"/>
    <property type="match status" value="1"/>
</dbReference>
<accession>A0A418YIQ4</accession>
<evidence type="ECO:0000313" key="4">
    <source>
        <dbReference type="Proteomes" id="UP000283255"/>
    </source>
</evidence>
<dbReference type="RefSeq" id="WP_119909294.1">
    <property type="nucleotide sequence ID" value="NZ_QZCH01000002.1"/>
</dbReference>
<dbReference type="Gene3D" id="3.60.60.10">
    <property type="entry name" value="Penicillin V Acylase, Chain A"/>
    <property type="match status" value="1"/>
</dbReference>
<dbReference type="EMBL" id="QZCH01000002">
    <property type="protein sequence ID" value="RJG50492.1"/>
    <property type="molecule type" value="Genomic_DNA"/>
</dbReference>
<name>A0A418YIQ4_9GAMM</name>
<keyword evidence="4" id="KW-1185">Reference proteome</keyword>
<keyword evidence="1" id="KW-0732">Signal</keyword>
<feature type="signal peptide" evidence="1">
    <location>
        <begin position="1"/>
        <end position="20"/>
    </location>
</feature>
<reference evidence="3 4" key="1">
    <citation type="submission" date="2018-09" db="EMBL/GenBank/DDBJ databases">
        <authorList>
            <person name="Wang F."/>
        </authorList>
    </citation>
    <scope>NUCLEOTIDE SEQUENCE [LARGE SCALE GENOMIC DNA]</scope>
    <source>
        <strain evidence="3 4">PLHSC7-2</strain>
    </source>
</reference>
<evidence type="ECO:0000256" key="1">
    <source>
        <dbReference type="SAM" id="SignalP"/>
    </source>
</evidence>
<sequence length="378" mass="40325">MKKSLLTIATLAALTFNVNAANVAGDVLDYYQPSRAAVQNGAVVADLTGQGAEAIAQHLAAMPRASAEADVIAIAKRAVENNRKVAPEYVAIMERQAEIKGVPVHMLFAAIAQPDWDINKNFVNAKDTAALQQAAESMSGCTTLAFAETGIVGLNNDMGIDFLQQGDTTVVKTDNTIFLATDGGHFQGMGKHTAAVLNFMGDPSAPAATVDTENVITTDAAFAAITSSASVEEAFQKLQGYTTHVALNFTVADDSGDHGAIEMTTTGTRLVRGEAGIAHTNHNAEMRAKYLSHTPLLEANGQFADTFAREDAGNMFLSYAKERDVGGMKYILQQKPINITKYDSDFVTVESVIFDTINGCAYVSGDNPRFSEYTQVCF</sequence>